<keyword evidence="6" id="KW-0175">Coiled coil</keyword>
<dbReference type="SUPFAM" id="SSF50182">
    <property type="entry name" value="Sm-like ribonucleoproteins"/>
    <property type="match status" value="1"/>
</dbReference>
<keyword evidence="4 7" id="KW-1133">Transmembrane helix</keyword>
<keyword evidence="5 7" id="KW-0472">Membrane</keyword>
<protein>
    <submittedName>
        <fullName evidence="9">MscS family mechanosensitive ion channel</fullName>
    </submittedName>
</protein>
<name>Q0QKC3_9SYNE</name>
<evidence type="ECO:0000256" key="7">
    <source>
        <dbReference type="SAM" id="Phobius"/>
    </source>
</evidence>
<dbReference type="AlphaFoldDB" id="Q0QKC3"/>
<evidence type="ECO:0000256" key="6">
    <source>
        <dbReference type="SAM" id="Coils"/>
    </source>
</evidence>
<evidence type="ECO:0000313" key="9">
    <source>
        <dbReference type="EMBL" id="ABD96406.1"/>
    </source>
</evidence>
<organism evidence="9">
    <name type="scientific">uncultured marine type-A Synechococcus GOM 4P21</name>
    <dbReference type="NCBI Taxonomy" id="364153"/>
    <lineage>
        <taxon>Bacteria</taxon>
        <taxon>Bacillati</taxon>
        <taxon>Cyanobacteriota</taxon>
        <taxon>Cyanophyceae</taxon>
        <taxon>Synechococcales</taxon>
        <taxon>Synechococcaceae</taxon>
        <taxon>Synechococcus</taxon>
        <taxon>environmental samples</taxon>
    </lineage>
</organism>
<dbReference type="Gene3D" id="2.30.30.60">
    <property type="match status" value="1"/>
</dbReference>
<feature type="domain" description="Mechanosensitive ion channel MscS" evidence="8">
    <location>
        <begin position="417"/>
        <end position="480"/>
    </location>
</feature>
<evidence type="ECO:0000256" key="5">
    <source>
        <dbReference type="ARBA" id="ARBA00023136"/>
    </source>
</evidence>
<dbReference type="GO" id="GO:0008381">
    <property type="term" value="F:mechanosensitive monoatomic ion channel activity"/>
    <property type="evidence" value="ECO:0007669"/>
    <property type="project" value="InterPro"/>
</dbReference>
<dbReference type="InterPro" id="IPR006685">
    <property type="entry name" value="MscS_channel_2nd"/>
</dbReference>
<dbReference type="InterPro" id="IPR045276">
    <property type="entry name" value="YbiO_bact"/>
</dbReference>
<dbReference type="Gene3D" id="3.30.70.100">
    <property type="match status" value="1"/>
</dbReference>
<dbReference type="Gene3D" id="1.10.287.1260">
    <property type="match status" value="1"/>
</dbReference>
<evidence type="ECO:0000256" key="2">
    <source>
        <dbReference type="ARBA" id="ARBA00022475"/>
    </source>
</evidence>
<feature type="transmembrane region" description="Helical" evidence="7">
    <location>
        <begin position="368"/>
        <end position="387"/>
    </location>
</feature>
<accession>Q0QKC3</accession>
<sequence length="591" mass="65732">MSALARRLHSWLVPLLLSALLLPWLSGGWSPAGGTTLMDLVPLGAPKPSVATGADANTTFEGKFELAKVRIQGIPVISVASPVTIDGRPVIHASSRASVIEGNLRALYDPNQICSFSERVSEWLLDQVLRGDSRVCAAFQRYGLERSGAPISLEVVRESNGLYQLAARLPGRVNPFPLLTVTKADAEINGARELALAQVWRRRLEDRINFARKVSAPDRLVRRWRLLLVLELLLAGLTAATVFLWNRMRQRIARLQRELREQRRADHRVELRLHVEQALAIAVLLLLICEAVLMLGLGVMAIPGQVPLGIELLLQPTYALGKFLVVTAVTLLLRGLTTFLLSQWALDVDVAQHELARRQQRYRSLVRVCHRLINVLGVLAVGLWILLDIPGVRSTSVSLVLAGGALLGALALVFQGLLRDFTAGLVMLLEDRYAIGDWIEVDDHEGEVIDVGLFSTQVRCLDQRVHILNNALIQQLRNHTKLRSGSLVTLLISHRQQDLETVFQVLSEEIDAFRRDPIWSARLIGEPVLRGVKRSTALGVHMQVLLITRVGEQWATEREFQRRALQALHRRGVQIADGLELMPSLPPADVR</sequence>
<dbReference type="InterPro" id="IPR010920">
    <property type="entry name" value="LSM_dom_sf"/>
</dbReference>
<keyword evidence="2" id="KW-1003">Cell membrane</keyword>
<reference evidence="9" key="1">
    <citation type="journal article" date="2006" name="Mar. Ecol. Prog. Ser.">
        <title>Gene diversity and organization in rbcL-containing genome fragments from uncultivated Synechococcus in the Gulf of Mexico.</title>
        <authorList>
            <person name="John D.E."/>
            <person name="Wawrik B."/>
            <person name="Tabita F.R."/>
            <person name="Paul J.H."/>
        </authorList>
    </citation>
    <scope>NUCLEOTIDE SEQUENCE</scope>
</reference>
<feature type="transmembrane region" description="Helical" evidence="7">
    <location>
        <begin position="224"/>
        <end position="245"/>
    </location>
</feature>
<dbReference type="PANTHER" id="PTHR30460:SF0">
    <property type="entry name" value="MODERATE CONDUCTANCE MECHANOSENSITIVE CHANNEL YBIO"/>
    <property type="match status" value="1"/>
</dbReference>
<feature type="transmembrane region" description="Helical" evidence="7">
    <location>
        <begin position="323"/>
        <end position="347"/>
    </location>
</feature>
<keyword evidence="3 7" id="KW-0812">Transmembrane</keyword>
<comment type="subcellular location">
    <subcellularLocation>
        <location evidence="1">Cell membrane</location>
    </subcellularLocation>
</comment>
<dbReference type="InterPro" id="IPR023408">
    <property type="entry name" value="MscS_beta-dom_sf"/>
</dbReference>
<evidence type="ECO:0000256" key="3">
    <source>
        <dbReference type="ARBA" id="ARBA00022692"/>
    </source>
</evidence>
<dbReference type="GO" id="GO:0005886">
    <property type="term" value="C:plasma membrane"/>
    <property type="evidence" value="ECO:0007669"/>
    <property type="project" value="UniProtKB-SubCell"/>
</dbReference>
<dbReference type="Pfam" id="PF00924">
    <property type="entry name" value="MS_channel_2nd"/>
    <property type="match status" value="1"/>
</dbReference>
<feature type="transmembrane region" description="Helical" evidence="7">
    <location>
        <begin position="278"/>
        <end position="303"/>
    </location>
</feature>
<dbReference type="EMBL" id="DQ325542">
    <property type="protein sequence ID" value="ABD96406.1"/>
    <property type="molecule type" value="Genomic_DNA"/>
</dbReference>
<dbReference type="PANTHER" id="PTHR30460">
    <property type="entry name" value="MODERATE CONDUCTANCE MECHANOSENSITIVE CHANNEL YBIO"/>
    <property type="match status" value="1"/>
</dbReference>
<evidence type="ECO:0000256" key="1">
    <source>
        <dbReference type="ARBA" id="ARBA00004236"/>
    </source>
</evidence>
<proteinExistence type="predicted"/>
<feature type="transmembrane region" description="Helical" evidence="7">
    <location>
        <begin position="399"/>
        <end position="418"/>
    </location>
</feature>
<evidence type="ECO:0000259" key="8">
    <source>
        <dbReference type="Pfam" id="PF00924"/>
    </source>
</evidence>
<evidence type="ECO:0000256" key="4">
    <source>
        <dbReference type="ARBA" id="ARBA00022989"/>
    </source>
</evidence>
<feature type="coiled-coil region" evidence="6">
    <location>
        <begin position="245"/>
        <end position="272"/>
    </location>
</feature>